<name>A0A8K0P9X4_LADFU</name>
<dbReference type="InterPro" id="IPR010285">
    <property type="entry name" value="DNA_helicase_pif1-like_DEAD"/>
</dbReference>
<dbReference type="PANTHER" id="PTHR10492:SF57">
    <property type="entry name" value="ATP-DEPENDENT DNA HELICASE"/>
    <property type="match status" value="1"/>
</dbReference>
<keyword evidence="1" id="KW-0067">ATP-binding</keyword>
<evidence type="ECO:0000313" key="3">
    <source>
        <dbReference type="EMBL" id="KAG8237333.1"/>
    </source>
</evidence>
<dbReference type="Proteomes" id="UP000792457">
    <property type="component" value="Unassembled WGS sequence"/>
</dbReference>
<comment type="caution">
    <text evidence="3">The sequence shown here is derived from an EMBL/GenBank/DDBJ whole genome shotgun (WGS) entry which is preliminary data.</text>
</comment>
<feature type="domain" description="DNA helicase Pif1-like DEAD-box helicase" evidence="2">
    <location>
        <begin position="9"/>
        <end position="57"/>
    </location>
</feature>
<reference evidence="3" key="1">
    <citation type="submission" date="2013-04" db="EMBL/GenBank/DDBJ databases">
        <authorList>
            <person name="Qu J."/>
            <person name="Murali S.C."/>
            <person name="Bandaranaike D."/>
            <person name="Bellair M."/>
            <person name="Blankenburg K."/>
            <person name="Chao H."/>
            <person name="Dinh H."/>
            <person name="Doddapaneni H."/>
            <person name="Downs B."/>
            <person name="Dugan-Rocha S."/>
            <person name="Elkadiri S."/>
            <person name="Gnanaolivu R.D."/>
            <person name="Hernandez B."/>
            <person name="Javaid M."/>
            <person name="Jayaseelan J.C."/>
            <person name="Lee S."/>
            <person name="Li M."/>
            <person name="Ming W."/>
            <person name="Munidasa M."/>
            <person name="Muniz J."/>
            <person name="Nguyen L."/>
            <person name="Ongeri F."/>
            <person name="Osuji N."/>
            <person name="Pu L.-L."/>
            <person name="Puazo M."/>
            <person name="Qu C."/>
            <person name="Quiroz J."/>
            <person name="Raj R."/>
            <person name="Weissenberger G."/>
            <person name="Xin Y."/>
            <person name="Zou X."/>
            <person name="Han Y."/>
            <person name="Richards S."/>
            <person name="Worley K."/>
            <person name="Muzny D."/>
            <person name="Gibbs R."/>
        </authorList>
    </citation>
    <scope>NUCLEOTIDE SEQUENCE</scope>
    <source>
        <strain evidence="3">Sampled in the wild</strain>
    </source>
</reference>
<keyword evidence="1" id="KW-0347">Helicase</keyword>
<keyword evidence="4" id="KW-1185">Reference proteome</keyword>
<protein>
    <recommendedName>
        <fullName evidence="1">ATP-dependent DNA helicase</fullName>
        <ecNumber evidence="1">5.6.2.3</ecNumber>
    </recommendedName>
</protein>
<dbReference type="GO" id="GO:0006281">
    <property type="term" value="P:DNA repair"/>
    <property type="evidence" value="ECO:0007669"/>
    <property type="project" value="UniProtKB-KW"/>
</dbReference>
<evidence type="ECO:0000259" key="2">
    <source>
        <dbReference type="Pfam" id="PF05970"/>
    </source>
</evidence>
<dbReference type="AlphaFoldDB" id="A0A8K0P9X4"/>
<dbReference type="GO" id="GO:0016787">
    <property type="term" value="F:hydrolase activity"/>
    <property type="evidence" value="ECO:0007669"/>
    <property type="project" value="UniProtKB-KW"/>
</dbReference>
<comment type="cofactor">
    <cofactor evidence="1">
        <name>Mg(2+)</name>
        <dbReference type="ChEBI" id="CHEBI:18420"/>
    </cofactor>
</comment>
<keyword evidence="1" id="KW-0234">DNA repair</keyword>
<dbReference type="GO" id="GO:0043139">
    <property type="term" value="F:5'-3' DNA helicase activity"/>
    <property type="evidence" value="ECO:0007669"/>
    <property type="project" value="UniProtKB-EC"/>
</dbReference>
<dbReference type="PANTHER" id="PTHR10492">
    <property type="match status" value="1"/>
</dbReference>
<sequence length="105" mass="11673">MIIRRNASSSTEEDYLYRAVISYFRGKGKVVLPFGTTGIAATNLRGGLTVRKGFGLPACLLIIDEIRKEGLRCIDTLLREIMGNEKPFGGKVFIRRGDFRQTSSS</sequence>
<comment type="similarity">
    <text evidence="1">Belongs to the helicase family.</text>
</comment>
<keyword evidence="1" id="KW-0227">DNA damage</keyword>
<dbReference type="GO" id="GO:0000723">
    <property type="term" value="P:telomere maintenance"/>
    <property type="evidence" value="ECO:0007669"/>
    <property type="project" value="InterPro"/>
</dbReference>
<comment type="catalytic activity">
    <reaction evidence="1">
        <text>ATP + H2O = ADP + phosphate + H(+)</text>
        <dbReference type="Rhea" id="RHEA:13065"/>
        <dbReference type="ChEBI" id="CHEBI:15377"/>
        <dbReference type="ChEBI" id="CHEBI:15378"/>
        <dbReference type="ChEBI" id="CHEBI:30616"/>
        <dbReference type="ChEBI" id="CHEBI:43474"/>
        <dbReference type="ChEBI" id="CHEBI:456216"/>
        <dbReference type="EC" id="5.6.2.3"/>
    </reaction>
</comment>
<dbReference type="EMBL" id="KZ309153">
    <property type="protein sequence ID" value="KAG8237333.1"/>
    <property type="molecule type" value="Genomic_DNA"/>
</dbReference>
<organism evidence="3 4">
    <name type="scientific">Ladona fulva</name>
    <name type="common">Scarce chaser dragonfly</name>
    <name type="synonym">Libellula fulva</name>
    <dbReference type="NCBI Taxonomy" id="123851"/>
    <lineage>
        <taxon>Eukaryota</taxon>
        <taxon>Metazoa</taxon>
        <taxon>Ecdysozoa</taxon>
        <taxon>Arthropoda</taxon>
        <taxon>Hexapoda</taxon>
        <taxon>Insecta</taxon>
        <taxon>Pterygota</taxon>
        <taxon>Palaeoptera</taxon>
        <taxon>Odonata</taxon>
        <taxon>Epiprocta</taxon>
        <taxon>Anisoptera</taxon>
        <taxon>Libelluloidea</taxon>
        <taxon>Libellulidae</taxon>
        <taxon>Ladona</taxon>
    </lineage>
</organism>
<reference evidence="3" key="2">
    <citation type="submission" date="2017-10" db="EMBL/GenBank/DDBJ databases">
        <title>Ladona fulva Genome sequencing and assembly.</title>
        <authorList>
            <person name="Murali S."/>
            <person name="Richards S."/>
            <person name="Bandaranaike D."/>
            <person name="Bellair M."/>
            <person name="Blankenburg K."/>
            <person name="Chao H."/>
            <person name="Dinh H."/>
            <person name="Doddapaneni H."/>
            <person name="Dugan-Rocha S."/>
            <person name="Elkadiri S."/>
            <person name="Gnanaolivu R."/>
            <person name="Hernandez B."/>
            <person name="Skinner E."/>
            <person name="Javaid M."/>
            <person name="Lee S."/>
            <person name="Li M."/>
            <person name="Ming W."/>
            <person name="Munidasa M."/>
            <person name="Muniz J."/>
            <person name="Nguyen L."/>
            <person name="Hughes D."/>
            <person name="Osuji N."/>
            <person name="Pu L.-L."/>
            <person name="Puazo M."/>
            <person name="Qu C."/>
            <person name="Quiroz J."/>
            <person name="Raj R."/>
            <person name="Weissenberger G."/>
            <person name="Xin Y."/>
            <person name="Zou X."/>
            <person name="Han Y."/>
            <person name="Worley K."/>
            <person name="Muzny D."/>
            <person name="Gibbs R."/>
        </authorList>
    </citation>
    <scope>NUCLEOTIDE SEQUENCE</scope>
    <source>
        <strain evidence="3">Sampled in the wild</strain>
    </source>
</reference>
<keyword evidence="1" id="KW-0378">Hydrolase</keyword>
<gene>
    <name evidence="3" type="ORF">J437_LFUL016348</name>
</gene>
<dbReference type="InterPro" id="IPR027417">
    <property type="entry name" value="P-loop_NTPase"/>
</dbReference>
<evidence type="ECO:0000313" key="4">
    <source>
        <dbReference type="Proteomes" id="UP000792457"/>
    </source>
</evidence>
<dbReference type="GO" id="GO:0006310">
    <property type="term" value="P:DNA recombination"/>
    <property type="evidence" value="ECO:0007669"/>
    <property type="project" value="UniProtKB-KW"/>
</dbReference>
<dbReference type="OrthoDB" id="7697904at2759"/>
<proteinExistence type="inferred from homology"/>
<accession>A0A8K0P9X4</accession>
<keyword evidence="1" id="KW-0547">Nucleotide-binding</keyword>
<evidence type="ECO:0000256" key="1">
    <source>
        <dbReference type="RuleBase" id="RU363044"/>
    </source>
</evidence>
<dbReference type="Gene3D" id="3.40.50.300">
    <property type="entry name" value="P-loop containing nucleotide triphosphate hydrolases"/>
    <property type="match status" value="1"/>
</dbReference>
<dbReference type="Pfam" id="PF05970">
    <property type="entry name" value="PIF1"/>
    <property type="match status" value="1"/>
</dbReference>
<dbReference type="EC" id="5.6.2.3" evidence="1"/>
<keyword evidence="1" id="KW-0233">DNA recombination</keyword>
<dbReference type="GO" id="GO:0005524">
    <property type="term" value="F:ATP binding"/>
    <property type="evidence" value="ECO:0007669"/>
    <property type="project" value="UniProtKB-KW"/>
</dbReference>